<dbReference type="InterPro" id="IPR018060">
    <property type="entry name" value="HTH_AraC"/>
</dbReference>
<dbReference type="AlphaFoldDB" id="A0A5B8VQD5"/>
<dbReference type="PROSITE" id="PS00041">
    <property type="entry name" value="HTH_ARAC_FAMILY_1"/>
    <property type="match status" value="1"/>
</dbReference>
<dbReference type="Pfam" id="PF12833">
    <property type="entry name" value="HTH_18"/>
    <property type="match status" value="1"/>
</dbReference>
<dbReference type="PANTHER" id="PTHR47893:SF1">
    <property type="entry name" value="REGULATORY PROTEIN PCHR"/>
    <property type="match status" value="1"/>
</dbReference>
<dbReference type="RefSeq" id="WP_146783936.1">
    <property type="nucleotide sequence ID" value="NZ_CP042434.1"/>
</dbReference>
<dbReference type="SUPFAM" id="SSF46689">
    <property type="entry name" value="Homeodomain-like"/>
    <property type="match status" value="1"/>
</dbReference>
<evidence type="ECO:0000256" key="1">
    <source>
        <dbReference type="ARBA" id="ARBA00023015"/>
    </source>
</evidence>
<dbReference type="Gene3D" id="1.10.10.60">
    <property type="entry name" value="Homeodomain-like"/>
    <property type="match status" value="1"/>
</dbReference>
<dbReference type="SMART" id="SM00342">
    <property type="entry name" value="HTH_ARAC"/>
    <property type="match status" value="1"/>
</dbReference>
<keyword evidence="2" id="KW-0238">DNA-binding</keyword>
<dbReference type="PROSITE" id="PS01124">
    <property type="entry name" value="HTH_ARAC_FAMILY_2"/>
    <property type="match status" value="1"/>
</dbReference>
<sequence length="322" mass="36277">MIHIPAQNIPEVLRQFAAAMNTKVISNTLRIPAAFGSGYCSGYLFGDQIRLLILNYTLHQDMVLKNPDSDIHHNMILFKLQHVFPVNTKLQKSPLPTVLIATRKVGPDILMPVHTHTATINLEINTDYLSGLIASTGQSTIIASLLANNQPLLFEEAIPPSLPNIVLEILNAPASDPFHQYFLRIKAEEIICHLLMNLEKRKEKRLQPLNQADIQLVYMVRDKILENLDKPPLLSALASDAAVSTSKLKILFKQVFGKPIYNYYQQFRMQEAARLLKEKGLGVAEVGYQLGFTNMSHFGRLFEQHIGVKPKNMLHSPKKILT</sequence>
<feature type="domain" description="HTH araC/xylS-type" evidence="4">
    <location>
        <begin position="218"/>
        <end position="316"/>
    </location>
</feature>
<dbReference type="InterPro" id="IPR009057">
    <property type="entry name" value="Homeodomain-like_sf"/>
</dbReference>
<protein>
    <submittedName>
        <fullName evidence="5">Helix-turn-helix transcriptional regulator</fullName>
    </submittedName>
</protein>
<dbReference type="InterPro" id="IPR018062">
    <property type="entry name" value="HTH_AraC-typ_CS"/>
</dbReference>
<evidence type="ECO:0000256" key="2">
    <source>
        <dbReference type="ARBA" id="ARBA00023125"/>
    </source>
</evidence>
<reference evidence="5 6" key="1">
    <citation type="journal article" date="2017" name="Int. J. Syst. Evol. Microbiol.">
        <title>Arachidicoccus ginsenosidivorans sp. nov., with ginsenoside-converting activity isolated from ginseng cultivating soil.</title>
        <authorList>
            <person name="Siddiqi M.Z."/>
            <person name="Aslam Z."/>
            <person name="Im W.T."/>
        </authorList>
    </citation>
    <scope>NUCLEOTIDE SEQUENCE [LARGE SCALE GENOMIC DNA]</scope>
    <source>
        <strain evidence="5 6">Gsoil 809</strain>
    </source>
</reference>
<accession>A0A5B8VQD5</accession>
<dbReference type="PANTHER" id="PTHR47893">
    <property type="entry name" value="REGULATORY PROTEIN PCHR"/>
    <property type="match status" value="1"/>
</dbReference>
<evidence type="ECO:0000313" key="6">
    <source>
        <dbReference type="Proteomes" id="UP000321291"/>
    </source>
</evidence>
<dbReference type="GO" id="GO:0043565">
    <property type="term" value="F:sequence-specific DNA binding"/>
    <property type="evidence" value="ECO:0007669"/>
    <property type="project" value="InterPro"/>
</dbReference>
<proteinExistence type="predicted"/>
<evidence type="ECO:0000256" key="3">
    <source>
        <dbReference type="ARBA" id="ARBA00023163"/>
    </source>
</evidence>
<keyword evidence="3" id="KW-0804">Transcription</keyword>
<dbReference type="KEGG" id="agi:FSB73_15085"/>
<keyword evidence="6" id="KW-1185">Reference proteome</keyword>
<dbReference type="EMBL" id="CP042434">
    <property type="protein sequence ID" value="QEC72805.1"/>
    <property type="molecule type" value="Genomic_DNA"/>
</dbReference>
<organism evidence="5 6">
    <name type="scientific">Arachidicoccus ginsenosidivorans</name>
    <dbReference type="NCBI Taxonomy" id="496057"/>
    <lineage>
        <taxon>Bacteria</taxon>
        <taxon>Pseudomonadati</taxon>
        <taxon>Bacteroidota</taxon>
        <taxon>Chitinophagia</taxon>
        <taxon>Chitinophagales</taxon>
        <taxon>Chitinophagaceae</taxon>
        <taxon>Arachidicoccus</taxon>
    </lineage>
</organism>
<evidence type="ECO:0000259" key="4">
    <source>
        <dbReference type="PROSITE" id="PS01124"/>
    </source>
</evidence>
<keyword evidence="1" id="KW-0805">Transcription regulation</keyword>
<gene>
    <name evidence="5" type="ORF">FSB73_15085</name>
</gene>
<dbReference type="InterPro" id="IPR053142">
    <property type="entry name" value="PchR_regulatory_protein"/>
</dbReference>
<name>A0A5B8VQD5_9BACT</name>
<dbReference type="Proteomes" id="UP000321291">
    <property type="component" value="Chromosome"/>
</dbReference>
<evidence type="ECO:0000313" key="5">
    <source>
        <dbReference type="EMBL" id="QEC72805.1"/>
    </source>
</evidence>
<dbReference type="OrthoDB" id="1156172at2"/>
<dbReference type="GO" id="GO:0003700">
    <property type="term" value="F:DNA-binding transcription factor activity"/>
    <property type="evidence" value="ECO:0007669"/>
    <property type="project" value="InterPro"/>
</dbReference>